<proteinExistence type="predicted"/>
<dbReference type="PANTHER" id="PTHR45708">
    <property type="entry name" value="ENDOCHITINASE"/>
    <property type="match status" value="1"/>
</dbReference>
<dbReference type="Gene3D" id="3.30.60.10">
    <property type="entry name" value="Endochitinase-like"/>
    <property type="match status" value="2"/>
</dbReference>
<comment type="caution">
    <text evidence="15">The sequence shown here is derived from an EMBL/GenBank/DDBJ whole genome shotgun (WGS) entry which is preliminary data.</text>
</comment>
<dbReference type="PANTHER" id="PTHR45708:SF49">
    <property type="entry name" value="ENDOCHITINASE"/>
    <property type="match status" value="1"/>
</dbReference>
<dbReference type="SMART" id="SM00270">
    <property type="entry name" value="ChtBD1"/>
    <property type="match status" value="2"/>
</dbReference>
<evidence type="ECO:0000256" key="3">
    <source>
        <dbReference type="ARBA" id="ARBA00022669"/>
    </source>
</evidence>
<feature type="signal peptide" evidence="12">
    <location>
        <begin position="1"/>
        <end position="19"/>
    </location>
</feature>
<dbReference type="Pfam" id="PF00704">
    <property type="entry name" value="Glyco_hydro_18"/>
    <property type="match status" value="1"/>
</dbReference>
<keyword evidence="7 10" id="KW-0326">Glycosidase</keyword>
<dbReference type="Proteomes" id="UP000317494">
    <property type="component" value="Unassembled WGS sequence"/>
</dbReference>
<keyword evidence="4 10" id="KW-0378">Hydrolase</keyword>
<evidence type="ECO:0000256" key="5">
    <source>
        <dbReference type="ARBA" id="ARBA00023024"/>
    </source>
</evidence>
<evidence type="ECO:0000259" key="13">
    <source>
        <dbReference type="PROSITE" id="PS50941"/>
    </source>
</evidence>
<dbReference type="AlphaFoldDB" id="A0A507DB05"/>
<keyword evidence="8" id="KW-0624">Polysaccharide degradation</keyword>
<dbReference type="SUPFAM" id="SSF51445">
    <property type="entry name" value="(Trans)glycosidases"/>
    <property type="match status" value="1"/>
</dbReference>
<keyword evidence="16" id="KW-1185">Reference proteome</keyword>
<feature type="disulfide bond" evidence="9">
    <location>
        <begin position="237"/>
        <end position="251"/>
    </location>
</feature>
<dbReference type="InterPro" id="IPR001223">
    <property type="entry name" value="Glyco_hydro18_cat"/>
</dbReference>
<evidence type="ECO:0000256" key="4">
    <source>
        <dbReference type="ARBA" id="ARBA00022801"/>
    </source>
</evidence>
<evidence type="ECO:0000256" key="12">
    <source>
        <dbReference type="SAM" id="SignalP"/>
    </source>
</evidence>
<evidence type="ECO:0000256" key="9">
    <source>
        <dbReference type="PROSITE-ProRule" id="PRU00261"/>
    </source>
</evidence>
<dbReference type="InterPro" id="IPR036861">
    <property type="entry name" value="Endochitinase-like_sf"/>
</dbReference>
<dbReference type="SUPFAM" id="SSF57016">
    <property type="entry name" value="Plant lectins/antimicrobial peptides"/>
    <property type="match status" value="2"/>
</dbReference>
<evidence type="ECO:0000256" key="10">
    <source>
        <dbReference type="RuleBase" id="RU000489"/>
    </source>
</evidence>
<evidence type="ECO:0000313" key="16">
    <source>
        <dbReference type="Proteomes" id="UP000317494"/>
    </source>
</evidence>
<comment type="catalytic activity">
    <reaction evidence="1">
        <text>Random endo-hydrolysis of N-acetyl-beta-D-glucosaminide (1-&gt;4)-beta-linkages in chitin and chitodextrins.</text>
        <dbReference type="EC" id="3.2.1.14"/>
    </reaction>
</comment>
<protein>
    <recommendedName>
        <fullName evidence="2">chitinase</fullName>
        <ecNumber evidence="2">3.2.1.14</ecNumber>
    </recommendedName>
</protein>
<dbReference type="STRING" id="286115.A0A507DB05"/>
<feature type="region of interest" description="Disordered" evidence="11">
    <location>
        <begin position="273"/>
        <end position="303"/>
    </location>
</feature>
<evidence type="ECO:0000256" key="7">
    <source>
        <dbReference type="ARBA" id="ARBA00023295"/>
    </source>
</evidence>
<dbReference type="InterPro" id="IPR001002">
    <property type="entry name" value="Chitin-bd_1"/>
</dbReference>
<comment type="caution">
    <text evidence="9">Lacks conserved residue(s) required for the propagation of feature annotation.</text>
</comment>
<feature type="domain" description="Chitin-binding type-1" evidence="13">
    <location>
        <begin position="221"/>
        <end position="264"/>
    </location>
</feature>
<dbReference type="InterPro" id="IPR001579">
    <property type="entry name" value="Glyco_hydro_18_chit_AS"/>
</dbReference>
<dbReference type="PROSITE" id="PS51257">
    <property type="entry name" value="PROKAR_LIPOPROTEIN"/>
    <property type="match status" value="1"/>
</dbReference>
<dbReference type="EMBL" id="QEAN01000093">
    <property type="protein sequence ID" value="TPX48822.1"/>
    <property type="molecule type" value="Genomic_DNA"/>
</dbReference>
<organism evidence="15 16">
    <name type="scientific">Synchytrium endobioticum</name>
    <dbReference type="NCBI Taxonomy" id="286115"/>
    <lineage>
        <taxon>Eukaryota</taxon>
        <taxon>Fungi</taxon>
        <taxon>Fungi incertae sedis</taxon>
        <taxon>Chytridiomycota</taxon>
        <taxon>Chytridiomycota incertae sedis</taxon>
        <taxon>Chytridiomycetes</taxon>
        <taxon>Synchytriales</taxon>
        <taxon>Synchytriaceae</taxon>
        <taxon>Synchytrium</taxon>
    </lineage>
</organism>
<keyword evidence="6" id="KW-0119">Carbohydrate metabolism</keyword>
<dbReference type="Gene3D" id="3.20.20.80">
    <property type="entry name" value="Glycosidases"/>
    <property type="match status" value="1"/>
</dbReference>
<dbReference type="VEuPathDB" id="FungiDB:SeMB42_g02832"/>
<evidence type="ECO:0000259" key="14">
    <source>
        <dbReference type="PROSITE" id="PS51910"/>
    </source>
</evidence>
<dbReference type="GO" id="GO:0008061">
    <property type="term" value="F:chitin binding"/>
    <property type="evidence" value="ECO:0007669"/>
    <property type="project" value="UniProtKB-UniRule"/>
</dbReference>
<dbReference type="InterPro" id="IPR018371">
    <property type="entry name" value="Chitin-binding_1_CS"/>
</dbReference>
<dbReference type="PROSITE" id="PS00026">
    <property type="entry name" value="CHIT_BIND_I_1"/>
    <property type="match status" value="1"/>
</dbReference>
<keyword evidence="3 9" id="KW-0147">Chitin-binding</keyword>
<accession>A0A507DB05</accession>
<feature type="disulfide bond" evidence="9">
    <location>
        <begin position="183"/>
        <end position="197"/>
    </location>
</feature>
<dbReference type="PROSITE" id="PS01095">
    <property type="entry name" value="GH18_1"/>
    <property type="match status" value="1"/>
</dbReference>
<dbReference type="GO" id="GO:0008843">
    <property type="term" value="F:endochitinase activity"/>
    <property type="evidence" value="ECO:0007669"/>
    <property type="project" value="UniProtKB-EC"/>
</dbReference>
<sequence length="642" mass="66761">MTVVRSLILSAAALGYAFASSCRPLAPLSIEVEAESVAIDGALWTAILDSCVSVNATVPLALSFRVSGAAPLDFALQVAKTESDCTEPAQSVVPELSRFAQPASDIDDAYDYEIPLSQVGRGFISQLSLMDCDGCSGMYSFENVYLSTCQSDTLGALAKRDVPITVDGRCGADTGQSCAFGMCCSQYSYCGSSSEYCGGGCQSGYGSCSPKNTGALPVSTNSRCGPDFSTRCQAGSCCSGAGYCGRSSAYCGDTCMADYGKCNGAALPRAPSPAPSPVKPSGGPSPAPAPAPSPVKPSPGGNTSFDAQLSSGKVISLYWGQSGTDTEKSLKYYCDPSLGLRNTQADVLIVSFVYLWPSGTIPGTSSPMPLLDLAGHCGNTYGSTRYLSCSAIGAEIEFCQKRGKKVFISLGGADGKLDFSKSSPALLATALWNLYFGGTSAPYNAYRPFGTGSDGKNIVLDGVDFDVEQGALHGLALVGASLRAYFNANAAKKYYISAAPQCPFPDEWMGPSPGSLLSDAATKIDIVGIQFYNNYCGLSYYPQVTAGDGSNAYNYAQWAKKYAASVSWDVKLIVLAPATSAAGANYASPDKMKQILAYSKSLGYFGGTGMWDAGTDSSSSVTLAGTSGMKFSNAMRQILDSI</sequence>
<dbReference type="PROSITE" id="PS50941">
    <property type="entry name" value="CHIT_BIND_I_2"/>
    <property type="match status" value="2"/>
</dbReference>
<evidence type="ECO:0000256" key="2">
    <source>
        <dbReference type="ARBA" id="ARBA00012729"/>
    </source>
</evidence>
<keyword evidence="9" id="KW-1015">Disulfide bond</keyword>
<dbReference type="GO" id="GO:0006032">
    <property type="term" value="P:chitin catabolic process"/>
    <property type="evidence" value="ECO:0007669"/>
    <property type="project" value="UniProtKB-KW"/>
</dbReference>
<evidence type="ECO:0000256" key="1">
    <source>
        <dbReference type="ARBA" id="ARBA00000822"/>
    </source>
</evidence>
<feature type="domain" description="GH18" evidence="14">
    <location>
        <begin position="313"/>
        <end position="642"/>
    </location>
</feature>
<evidence type="ECO:0000256" key="8">
    <source>
        <dbReference type="ARBA" id="ARBA00023326"/>
    </source>
</evidence>
<feature type="disulfide bond" evidence="9">
    <location>
        <begin position="178"/>
        <end position="190"/>
    </location>
</feature>
<evidence type="ECO:0000313" key="15">
    <source>
        <dbReference type="EMBL" id="TPX48822.1"/>
    </source>
</evidence>
<name>A0A507DB05_9FUNG</name>
<feature type="domain" description="Chitin-binding type-1" evidence="13">
    <location>
        <begin position="167"/>
        <end position="210"/>
    </location>
</feature>
<dbReference type="InterPro" id="IPR017853">
    <property type="entry name" value="GH"/>
</dbReference>
<keyword evidence="12" id="KW-0732">Signal</keyword>
<reference evidence="15 16" key="1">
    <citation type="journal article" date="2019" name="Sci. Rep.">
        <title>Comparative genomics of chytrid fungi reveal insights into the obligate biotrophic and pathogenic lifestyle of Synchytrium endobioticum.</title>
        <authorList>
            <person name="van de Vossenberg B.T.L.H."/>
            <person name="Warris S."/>
            <person name="Nguyen H.D.T."/>
            <person name="van Gent-Pelzer M.P.E."/>
            <person name="Joly D.L."/>
            <person name="van de Geest H.C."/>
            <person name="Bonants P.J.M."/>
            <person name="Smith D.S."/>
            <person name="Levesque C.A."/>
            <person name="van der Lee T.A.J."/>
        </authorList>
    </citation>
    <scope>NUCLEOTIDE SEQUENCE [LARGE SCALE GENOMIC DNA]</scope>
    <source>
        <strain evidence="15 16">MB42</strain>
    </source>
</reference>
<dbReference type="GO" id="GO:0000272">
    <property type="term" value="P:polysaccharide catabolic process"/>
    <property type="evidence" value="ECO:0007669"/>
    <property type="project" value="UniProtKB-KW"/>
</dbReference>
<dbReference type="CDD" id="cd11618">
    <property type="entry name" value="ChtBD1_1"/>
    <property type="match status" value="1"/>
</dbReference>
<dbReference type="InterPro" id="IPR050542">
    <property type="entry name" value="Glycosyl_Hydrlase18_Chitinase"/>
</dbReference>
<feature type="disulfide bond" evidence="9">
    <location>
        <begin position="232"/>
        <end position="244"/>
    </location>
</feature>
<gene>
    <name evidence="15" type="ORF">SeMB42_g02832</name>
</gene>
<feature type="chain" id="PRO_5021467790" description="chitinase" evidence="12">
    <location>
        <begin position="20"/>
        <end position="642"/>
    </location>
</feature>
<dbReference type="PROSITE" id="PS51910">
    <property type="entry name" value="GH18_2"/>
    <property type="match status" value="1"/>
</dbReference>
<keyword evidence="5" id="KW-0146">Chitin degradation</keyword>
<dbReference type="EC" id="3.2.1.14" evidence="2"/>
<evidence type="ECO:0000256" key="6">
    <source>
        <dbReference type="ARBA" id="ARBA00023277"/>
    </source>
</evidence>
<evidence type="ECO:0000256" key="11">
    <source>
        <dbReference type="SAM" id="MobiDB-lite"/>
    </source>
</evidence>
<dbReference type="GO" id="GO:0005576">
    <property type="term" value="C:extracellular region"/>
    <property type="evidence" value="ECO:0007669"/>
    <property type="project" value="TreeGrafter"/>
</dbReference>
<feature type="compositionally biased region" description="Pro residues" evidence="11">
    <location>
        <begin position="273"/>
        <end position="297"/>
    </location>
</feature>